<dbReference type="InterPro" id="IPR004007">
    <property type="entry name" value="DhaL_dom"/>
</dbReference>
<dbReference type="AlphaFoldDB" id="A0A4R3KG09"/>
<dbReference type="SUPFAM" id="SSF101473">
    <property type="entry name" value="DhaL-like"/>
    <property type="match status" value="1"/>
</dbReference>
<dbReference type="GO" id="GO:0004371">
    <property type="term" value="F:glycerone kinase activity"/>
    <property type="evidence" value="ECO:0007669"/>
    <property type="project" value="InterPro"/>
</dbReference>
<protein>
    <recommendedName>
        <fullName evidence="1">DhaL domain-containing protein</fullName>
    </recommendedName>
</protein>
<dbReference type="Pfam" id="PF02734">
    <property type="entry name" value="Dak2"/>
    <property type="match status" value="1"/>
</dbReference>
<proteinExistence type="predicted"/>
<keyword evidence="3" id="KW-1185">Reference proteome</keyword>
<dbReference type="Gene3D" id="1.25.40.340">
    <property type="match status" value="1"/>
</dbReference>
<dbReference type="PANTHER" id="PTHR33434">
    <property type="entry name" value="DEGV DOMAIN-CONTAINING PROTEIN DR_1986-RELATED"/>
    <property type="match status" value="1"/>
</dbReference>
<dbReference type="SMART" id="SM01120">
    <property type="entry name" value="Dak2"/>
    <property type="match status" value="1"/>
</dbReference>
<dbReference type="PROSITE" id="PS51480">
    <property type="entry name" value="DHAL"/>
    <property type="match status" value="1"/>
</dbReference>
<dbReference type="InterPro" id="IPR033470">
    <property type="entry name" value="FakA-like_C"/>
</dbReference>
<dbReference type="GO" id="GO:0006071">
    <property type="term" value="P:glycerol metabolic process"/>
    <property type="evidence" value="ECO:0007669"/>
    <property type="project" value="InterPro"/>
</dbReference>
<gene>
    <name evidence="2" type="ORF">EDC37_101195</name>
</gene>
<name>A0A4R3KG09_9FIRM</name>
<evidence type="ECO:0000313" key="2">
    <source>
        <dbReference type="EMBL" id="TCS82023.1"/>
    </source>
</evidence>
<dbReference type="PANTHER" id="PTHR33434:SF4">
    <property type="entry name" value="PHOSPHATASE PROTEIN"/>
    <property type="match status" value="1"/>
</dbReference>
<dbReference type="Pfam" id="PF21645">
    <property type="entry name" value="FakA-like_M"/>
    <property type="match status" value="1"/>
</dbReference>
<evidence type="ECO:0000313" key="3">
    <source>
        <dbReference type="Proteomes" id="UP000295188"/>
    </source>
</evidence>
<comment type="caution">
    <text evidence="2">The sequence shown here is derived from an EMBL/GenBank/DDBJ whole genome shotgun (WGS) entry which is preliminary data.</text>
</comment>
<dbReference type="SMART" id="SM01121">
    <property type="entry name" value="Dak1_2"/>
    <property type="match status" value="1"/>
</dbReference>
<sequence>MGENKEIITGSDFKRMIAGAYSAFLLEYENINSLDGTSLADQNCPGTNMLRTMGSAAMAIRDISNDSIGAIACSVSNCAVLGARGNSGVLLAQIFRGIAKGLAGKYDVDSSVFGKAFQYGILYAHRTSLEKVERSIIVTAKTVAKGAYKAVRANRPISEILTAAITAGENALKNIEKKNGRIDAGAKALMVLLEGCRSGLDGNFVSPVLVFSAGTKTSHTVPEPENDIVRPYCVQLTIYNCKAAVADIKKILVKYGNMVVIEKKMHDVMIHLHMERPGLLIEQITGWGNSYDMHVDNMADLHKAFISGRPLKKLSVLAVAADEKTGTELQEHDAFVIMADTKKNGLAVGNLVNTVHSDVAEKYIFLPNDVNMNLMMYQAKRLLGKRVEVVYSNNTEEQIAALKAYDERLSLEENAKKMADALIRFRQLKV</sequence>
<evidence type="ECO:0000259" key="1">
    <source>
        <dbReference type="PROSITE" id="PS51480"/>
    </source>
</evidence>
<dbReference type="RefSeq" id="WP_132546987.1">
    <property type="nucleotide sequence ID" value="NZ_SMAA01000001.1"/>
</dbReference>
<dbReference type="InterPro" id="IPR050270">
    <property type="entry name" value="DegV_domain_contain"/>
</dbReference>
<reference evidence="2 3" key="1">
    <citation type="submission" date="2019-03" db="EMBL/GenBank/DDBJ databases">
        <title>Genomic Encyclopedia of Type Strains, Phase IV (KMG-IV): sequencing the most valuable type-strain genomes for metagenomic binning, comparative biology and taxonomic classification.</title>
        <authorList>
            <person name="Goeker M."/>
        </authorList>
    </citation>
    <scope>NUCLEOTIDE SEQUENCE [LARGE SCALE GENOMIC DNA]</scope>
    <source>
        <strain evidence="2 3">DSM 20467</strain>
    </source>
</reference>
<dbReference type="Proteomes" id="UP000295188">
    <property type="component" value="Unassembled WGS sequence"/>
</dbReference>
<dbReference type="OrthoDB" id="9760324at2"/>
<organism evidence="2 3">
    <name type="scientific">Pectinatus cerevisiiphilus</name>
    <dbReference type="NCBI Taxonomy" id="86956"/>
    <lineage>
        <taxon>Bacteria</taxon>
        <taxon>Bacillati</taxon>
        <taxon>Bacillota</taxon>
        <taxon>Negativicutes</taxon>
        <taxon>Selenomonadales</taxon>
        <taxon>Selenomonadaceae</taxon>
        <taxon>Pectinatus</taxon>
    </lineage>
</organism>
<accession>A0A4R3KG09</accession>
<dbReference type="Pfam" id="PF13684">
    <property type="entry name" value="FakA-like_C"/>
    <property type="match status" value="1"/>
</dbReference>
<dbReference type="InterPro" id="IPR048394">
    <property type="entry name" value="FakA-like_M"/>
</dbReference>
<dbReference type="EMBL" id="SMAA01000001">
    <property type="protein sequence ID" value="TCS82023.1"/>
    <property type="molecule type" value="Genomic_DNA"/>
</dbReference>
<feature type="domain" description="DhaL" evidence="1">
    <location>
        <begin position="11"/>
        <end position="198"/>
    </location>
</feature>
<dbReference type="InterPro" id="IPR036117">
    <property type="entry name" value="DhaL_dom_sf"/>
</dbReference>